<comment type="similarity">
    <text evidence="1">Belongs to the glycosyl hydrolase 25 family.</text>
</comment>
<dbReference type="GO" id="GO:0016998">
    <property type="term" value="P:cell wall macromolecule catabolic process"/>
    <property type="evidence" value="ECO:0007669"/>
    <property type="project" value="InterPro"/>
</dbReference>
<comment type="caution">
    <text evidence="2">The sequence shown here is derived from an EMBL/GenBank/DDBJ whole genome shotgun (WGS) entry which is preliminary data.</text>
</comment>
<dbReference type="InterPro" id="IPR002053">
    <property type="entry name" value="Glyco_hydro_25"/>
</dbReference>
<evidence type="ECO:0000256" key="1">
    <source>
        <dbReference type="ARBA" id="ARBA00010646"/>
    </source>
</evidence>
<gene>
    <name evidence="2" type="ORF">LCGC14_0466470</name>
</gene>
<evidence type="ECO:0008006" key="3">
    <source>
        <dbReference type="Google" id="ProtNLM"/>
    </source>
</evidence>
<evidence type="ECO:0000313" key="2">
    <source>
        <dbReference type="EMBL" id="KKN66967.1"/>
    </source>
</evidence>
<reference evidence="2" key="1">
    <citation type="journal article" date="2015" name="Nature">
        <title>Complex archaea that bridge the gap between prokaryotes and eukaryotes.</title>
        <authorList>
            <person name="Spang A."/>
            <person name="Saw J.H."/>
            <person name="Jorgensen S.L."/>
            <person name="Zaremba-Niedzwiedzka K."/>
            <person name="Martijn J."/>
            <person name="Lind A.E."/>
            <person name="van Eijk R."/>
            <person name="Schleper C."/>
            <person name="Guy L."/>
            <person name="Ettema T.J."/>
        </authorList>
    </citation>
    <scope>NUCLEOTIDE SEQUENCE</scope>
</reference>
<sequence>MSQIVEGELKVRDTSHWNGPLTDVQAFVDNQNRGLILKATQGLWTDPQFEYNGWQALDNGIPLGAYCYLDPRYGGEAQAVYFRNVCRDVFGLDKFKLGNWQDCEEPGLSVKQMRDAMFTSRDLFVLTGMYTNPGSLNPYGVLEWLSDFYLWNANWPYYPEYEHKPPLTQSPYIPYTWSKTGREDKCVLWQYEGQPNNEAKSNGFVHAHHLDRGRFIKNMRAGTAQEFAEFFGLDSAEPPKPTIPDCIVVTSRRLSMRVIPTIRNNTPFAQAFEGSQWLTAGEVAVDEYDRQWIKIKCPTAWIARWLTKNL</sequence>
<dbReference type="Gene3D" id="3.20.20.80">
    <property type="entry name" value="Glycosidases"/>
    <property type="match status" value="1"/>
</dbReference>
<name>A0A0F9SWH9_9ZZZZ</name>
<dbReference type="GO" id="GO:0009253">
    <property type="term" value="P:peptidoglycan catabolic process"/>
    <property type="evidence" value="ECO:0007669"/>
    <property type="project" value="InterPro"/>
</dbReference>
<dbReference type="Pfam" id="PF01183">
    <property type="entry name" value="Glyco_hydro_25"/>
    <property type="match status" value="1"/>
</dbReference>
<organism evidence="2">
    <name type="scientific">marine sediment metagenome</name>
    <dbReference type="NCBI Taxonomy" id="412755"/>
    <lineage>
        <taxon>unclassified sequences</taxon>
        <taxon>metagenomes</taxon>
        <taxon>ecological metagenomes</taxon>
    </lineage>
</organism>
<protein>
    <recommendedName>
        <fullName evidence="3">Lysozyme</fullName>
    </recommendedName>
</protein>
<dbReference type="SUPFAM" id="SSF51445">
    <property type="entry name" value="(Trans)glycosidases"/>
    <property type="match status" value="1"/>
</dbReference>
<proteinExistence type="inferred from homology"/>
<dbReference type="GO" id="GO:0003796">
    <property type="term" value="F:lysozyme activity"/>
    <property type="evidence" value="ECO:0007669"/>
    <property type="project" value="InterPro"/>
</dbReference>
<dbReference type="InterPro" id="IPR017853">
    <property type="entry name" value="GH"/>
</dbReference>
<accession>A0A0F9SWH9</accession>
<dbReference type="AlphaFoldDB" id="A0A0F9SWH9"/>
<dbReference type="EMBL" id="LAZR01000486">
    <property type="protein sequence ID" value="KKN66967.1"/>
    <property type="molecule type" value="Genomic_DNA"/>
</dbReference>